<gene>
    <name evidence="2" type="ORF">ACFPPA_09560</name>
</gene>
<organism evidence="2 3">
    <name type="scientific">Rhodanobacter ginsengisoli</name>
    <dbReference type="NCBI Taxonomy" id="418646"/>
    <lineage>
        <taxon>Bacteria</taxon>
        <taxon>Pseudomonadati</taxon>
        <taxon>Pseudomonadota</taxon>
        <taxon>Gammaproteobacteria</taxon>
        <taxon>Lysobacterales</taxon>
        <taxon>Rhodanobacteraceae</taxon>
        <taxon>Rhodanobacter</taxon>
    </lineage>
</organism>
<dbReference type="RefSeq" id="WP_377319539.1">
    <property type="nucleotide sequence ID" value="NZ_JBHSNF010000002.1"/>
</dbReference>
<keyword evidence="1" id="KW-0812">Transmembrane</keyword>
<accession>A0ABW0QMH5</accession>
<evidence type="ECO:0000313" key="3">
    <source>
        <dbReference type="Proteomes" id="UP001596114"/>
    </source>
</evidence>
<keyword evidence="1" id="KW-0472">Membrane</keyword>
<dbReference type="EMBL" id="JBHSNF010000002">
    <property type="protein sequence ID" value="MFC5525988.1"/>
    <property type="molecule type" value="Genomic_DNA"/>
</dbReference>
<dbReference type="Proteomes" id="UP001596114">
    <property type="component" value="Unassembled WGS sequence"/>
</dbReference>
<sequence length="104" mass="11646">MFYNNYSFQNGYYSHANQGQLPTHLESPLSFAVAHRFRWLAHALVGNIIISGVVSWLASSQIPQYRLTIGIGFWGTLIAALLAYAVSDLVDEGARANQENREFI</sequence>
<name>A0ABW0QMH5_9GAMM</name>
<protein>
    <submittedName>
        <fullName evidence="2">Uncharacterized protein</fullName>
    </submittedName>
</protein>
<evidence type="ECO:0000256" key="1">
    <source>
        <dbReference type="SAM" id="Phobius"/>
    </source>
</evidence>
<feature type="transmembrane region" description="Helical" evidence="1">
    <location>
        <begin position="39"/>
        <end position="58"/>
    </location>
</feature>
<proteinExistence type="predicted"/>
<comment type="caution">
    <text evidence="2">The sequence shown here is derived from an EMBL/GenBank/DDBJ whole genome shotgun (WGS) entry which is preliminary data.</text>
</comment>
<evidence type="ECO:0000313" key="2">
    <source>
        <dbReference type="EMBL" id="MFC5525988.1"/>
    </source>
</evidence>
<feature type="transmembrane region" description="Helical" evidence="1">
    <location>
        <begin position="65"/>
        <end position="86"/>
    </location>
</feature>
<reference evidence="3" key="1">
    <citation type="journal article" date="2019" name="Int. J. Syst. Evol. Microbiol.">
        <title>The Global Catalogue of Microorganisms (GCM) 10K type strain sequencing project: providing services to taxonomists for standard genome sequencing and annotation.</title>
        <authorList>
            <consortium name="The Broad Institute Genomics Platform"/>
            <consortium name="The Broad Institute Genome Sequencing Center for Infectious Disease"/>
            <person name="Wu L."/>
            <person name="Ma J."/>
        </authorList>
    </citation>
    <scope>NUCLEOTIDE SEQUENCE [LARGE SCALE GENOMIC DNA]</scope>
    <source>
        <strain evidence="3">CGMCC 1.16619</strain>
    </source>
</reference>
<keyword evidence="1" id="KW-1133">Transmembrane helix</keyword>
<keyword evidence="3" id="KW-1185">Reference proteome</keyword>